<dbReference type="PATRIC" id="fig|329854.7.peg.3300"/>
<accession>A0A139L3N9</accession>
<dbReference type="PROSITE" id="PS51257">
    <property type="entry name" value="PROKAR_LIPOPROTEIN"/>
    <property type="match status" value="1"/>
</dbReference>
<dbReference type="EMBL" id="LTDF01000129">
    <property type="protein sequence ID" value="KXT46045.1"/>
    <property type="molecule type" value="Genomic_DNA"/>
</dbReference>
<gene>
    <name evidence="2" type="ORF">HMPREF2531_03231</name>
</gene>
<reference evidence="2 3" key="1">
    <citation type="submission" date="2016-02" db="EMBL/GenBank/DDBJ databases">
        <authorList>
            <person name="Wen L."/>
            <person name="He K."/>
            <person name="Yang H."/>
        </authorList>
    </citation>
    <scope>NUCLEOTIDE SEQUENCE [LARGE SCALE GENOMIC DNA]</scope>
    <source>
        <strain evidence="2 3">KLE1704</strain>
    </source>
</reference>
<organism evidence="2">
    <name type="scientific">Bacteroides intestinalis</name>
    <dbReference type="NCBI Taxonomy" id="329854"/>
    <lineage>
        <taxon>Bacteria</taxon>
        <taxon>Pseudomonadati</taxon>
        <taxon>Bacteroidota</taxon>
        <taxon>Bacteroidia</taxon>
        <taxon>Bacteroidales</taxon>
        <taxon>Bacteroidaceae</taxon>
        <taxon>Bacteroides</taxon>
    </lineage>
</organism>
<evidence type="ECO:0000313" key="2">
    <source>
        <dbReference type="EMBL" id="KXT46045.1"/>
    </source>
</evidence>
<keyword evidence="1" id="KW-0732">Signal</keyword>
<feature type="chain" id="PRO_5007486848" description="Major fimbrial subunit protein N-terminal domain-containing protein" evidence="1">
    <location>
        <begin position="27"/>
        <end position="381"/>
    </location>
</feature>
<proteinExistence type="predicted"/>
<protein>
    <recommendedName>
        <fullName evidence="4">Major fimbrial subunit protein N-terminal domain-containing protein</fullName>
    </recommendedName>
</protein>
<evidence type="ECO:0008006" key="4">
    <source>
        <dbReference type="Google" id="ProtNLM"/>
    </source>
</evidence>
<feature type="signal peptide" evidence="1">
    <location>
        <begin position="1"/>
        <end position="26"/>
    </location>
</feature>
<dbReference type="Proteomes" id="UP000070319">
    <property type="component" value="Unassembled WGS sequence"/>
</dbReference>
<dbReference type="RefSeq" id="WP_061437074.1">
    <property type="nucleotide sequence ID" value="NZ_KQ968722.1"/>
</dbReference>
<sequence length="381" mass="43990">MITKTAHIILLFILLLCSLCSCQSNEDIEQFIQQPKPVLLDLNVMLATPQDDSNKPECERVKTLRLIVIDEDSKKVELNRLLDYKTTTDNFEYRTRLKTTQSVKCIYALANVENILKDKMNWENETMIIENLDQLELDSEIKESYQSNNDGYLPITSKKYEVDLTQPEGWKPEEGESSIYTVKETIYMAYAAVKFDFTFEMNDNITIKKWTIRDIAKKSYLIPNITDNAWETLIKIQGQVDPKDDDSTIWVTDYKMPEGTVLSPYESSQEINLKFQENKWIDPTAYYLPETKNWISDFSKQIYMLSLTVKSNGQKYELTPKQFPNLGSLVRGTHVKVHAKISDVSPGAEGEVELEAQVVDWISEPEIKGDWEEVNSTTEIP</sequence>
<evidence type="ECO:0000256" key="1">
    <source>
        <dbReference type="SAM" id="SignalP"/>
    </source>
</evidence>
<name>A0A139L3N9_9BACE</name>
<dbReference type="AlphaFoldDB" id="A0A139L3N9"/>
<evidence type="ECO:0000313" key="3">
    <source>
        <dbReference type="Proteomes" id="UP000070319"/>
    </source>
</evidence>
<comment type="caution">
    <text evidence="2">The sequence shown here is derived from an EMBL/GenBank/DDBJ whole genome shotgun (WGS) entry which is preliminary data.</text>
</comment>